<gene>
    <name evidence="1" type="ORF">PN492_10225</name>
</gene>
<evidence type="ECO:0000313" key="1">
    <source>
        <dbReference type="EMBL" id="MDB9486914.1"/>
    </source>
</evidence>
<keyword evidence="2" id="KW-1185">Reference proteome</keyword>
<evidence type="ECO:0008006" key="3">
    <source>
        <dbReference type="Google" id="ProtNLM"/>
    </source>
</evidence>
<dbReference type="Proteomes" id="UP001212123">
    <property type="component" value="Unassembled WGS sequence"/>
</dbReference>
<protein>
    <recommendedName>
        <fullName evidence="3">Methyltransferase domain-containing protein</fullName>
    </recommendedName>
</protein>
<name>A0ABT5A4T3_9CYAN</name>
<reference evidence="1 2" key="1">
    <citation type="submission" date="2023-01" db="EMBL/GenBank/DDBJ databases">
        <title>Genomes from the Australian National Cyanobacteria Reference Collection.</title>
        <authorList>
            <person name="Willis A."/>
            <person name="Lee E.M.F."/>
        </authorList>
    </citation>
    <scope>NUCLEOTIDE SEQUENCE [LARGE SCALE GENOMIC DNA]</scope>
    <source>
        <strain evidence="1 2">CS-537/01</strain>
    </source>
</reference>
<accession>A0ABT5A4T3</accession>
<dbReference type="RefSeq" id="WP_271805441.1">
    <property type="nucleotide sequence ID" value="NZ_JAQMTU010000058.1"/>
</dbReference>
<dbReference type="EMBL" id="JAQMTU010000058">
    <property type="protein sequence ID" value="MDB9486914.1"/>
    <property type="molecule type" value="Genomic_DNA"/>
</dbReference>
<evidence type="ECO:0000313" key="2">
    <source>
        <dbReference type="Proteomes" id="UP001212123"/>
    </source>
</evidence>
<comment type="caution">
    <text evidence="1">The sequence shown here is derived from an EMBL/GenBank/DDBJ whole genome shotgun (WGS) entry which is preliminary data.</text>
</comment>
<sequence length="268" mass="31386">MNIPNLENAQIRFFDSIYRHCVEKCRIENNAYSISMLKMLNNGTAVLSDETECDWYIAFYGGHHFYKLNAAFDSTNFRYTEGKDLEIIDWGCGQALATCVLIDYLIENSIKPNIVSITLIEPSSIALNRGCRFIQQMFQNYFSMNTTIRVVNKYIDDLNTSDLPSHTDTIKIHLFSNLIDVEAFNIDGLYQLIVNSFKGLNRLICTSPDNYRLNRLDQFYNLFKESCDVRNSVQSDQEIYKEIFYFKTRKYERRRIGRCERQFSVNLA</sequence>
<organism evidence="1 2">
    <name type="scientific">Dolichospermum circinale CS-537/01</name>
    <dbReference type="NCBI Taxonomy" id="3021739"/>
    <lineage>
        <taxon>Bacteria</taxon>
        <taxon>Bacillati</taxon>
        <taxon>Cyanobacteriota</taxon>
        <taxon>Cyanophyceae</taxon>
        <taxon>Nostocales</taxon>
        <taxon>Aphanizomenonaceae</taxon>
        <taxon>Dolichospermum</taxon>
        <taxon>Dolichospermum circinale</taxon>
    </lineage>
</organism>
<proteinExistence type="predicted"/>